<evidence type="ECO:0000256" key="2">
    <source>
        <dbReference type="SAM" id="Phobius"/>
    </source>
</evidence>
<feature type="compositionally biased region" description="Pro residues" evidence="1">
    <location>
        <begin position="111"/>
        <end position="122"/>
    </location>
</feature>
<dbReference type="RefSeq" id="WP_095719391.1">
    <property type="nucleotide sequence ID" value="NZ_NTGA01000041.1"/>
</dbReference>
<evidence type="ECO:0000313" key="3">
    <source>
        <dbReference type="EMBL" id="PAY21813.1"/>
    </source>
</evidence>
<feature type="transmembrane region" description="Helical" evidence="2">
    <location>
        <begin position="41"/>
        <end position="59"/>
    </location>
</feature>
<keyword evidence="2" id="KW-1133">Transmembrane helix</keyword>
<feature type="transmembrane region" description="Helical" evidence="2">
    <location>
        <begin position="13"/>
        <end position="35"/>
    </location>
</feature>
<keyword evidence="2" id="KW-0812">Transmembrane</keyword>
<evidence type="ECO:0000256" key="1">
    <source>
        <dbReference type="SAM" id="MobiDB-lite"/>
    </source>
</evidence>
<dbReference type="AlphaFoldDB" id="A0A2A2WLA4"/>
<name>A0A2A2WLA4_9ACTN</name>
<evidence type="ECO:0000313" key="4">
    <source>
        <dbReference type="Proteomes" id="UP000218810"/>
    </source>
</evidence>
<dbReference type="Proteomes" id="UP000218810">
    <property type="component" value="Unassembled WGS sequence"/>
</dbReference>
<protein>
    <submittedName>
        <fullName evidence="3">Uncharacterized protein</fullName>
    </submittedName>
</protein>
<feature type="region of interest" description="Disordered" evidence="1">
    <location>
        <begin position="86"/>
        <end position="246"/>
    </location>
</feature>
<dbReference type="EMBL" id="NTGA01000041">
    <property type="protein sequence ID" value="PAY21813.1"/>
    <property type="molecule type" value="Genomic_DNA"/>
</dbReference>
<keyword evidence="2" id="KW-0472">Membrane</keyword>
<reference evidence="4" key="1">
    <citation type="submission" date="2017-09" db="EMBL/GenBank/DDBJ databases">
        <authorList>
            <person name="Zhang Y."/>
            <person name="Huang X."/>
            <person name="Liu J."/>
            <person name="Lu L."/>
            <person name="Peng K."/>
        </authorList>
    </citation>
    <scope>NUCLEOTIDE SEQUENCE [LARGE SCALE GENOMIC DNA]</scope>
    <source>
        <strain evidence="4">S-XJ-1</strain>
    </source>
</reference>
<feature type="compositionally biased region" description="Pro residues" evidence="1">
    <location>
        <begin position="155"/>
        <end position="169"/>
    </location>
</feature>
<gene>
    <name evidence="3" type="ORF">CEY15_16810</name>
</gene>
<comment type="caution">
    <text evidence="3">The sequence shown here is derived from an EMBL/GenBank/DDBJ whole genome shotgun (WGS) entry which is preliminary data.</text>
</comment>
<organism evidence="3 4">
    <name type="scientific">Dietzia natronolimnaea</name>
    <dbReference type="NCBI Taxonomy" id="161920"/>
    <lineage>
        <taxon>Bacteria</taxon>
        <taxon>Bacillati</taxon>
        <taxon>Actinomycetota</taxon>
        <taxon>Actinomycetes</taxon>
        <taxon>Mycobacteriales</taxon>
        <taxon>Dietziaceae</taxon>
        <taxon>Dietzia</taxon>
    </lineage>
</organism>
<sequence length="246" mass="25045">MSTSPQAYRPDDLAARSIVAAGGAFVILVLAVIGFAVSDSWLPGILALALIPVHVILAITDTDVLDDPKNASSRAVTELRRLAGGGVLGSGFTQPGGGPQKQGFARDIGPAPTPFTPPPPPGDGGSEGWPAAPGWESGAGWAPEQGPRNTGQPGAAPPSSPGAPNPPSSGPMARPSRVPLGPDRGFEPASADGPSTLYGFGSYGARNAAGSEETPDRSPQPPAEPIHEFPDHDDPDMTIQRPPRQP</sequence>
<proteinExistence type="predicted"/>
<feature type="compositionally biased region" description="Gly residues" evidence="1">
    <location>
        <begin position="86"/>
        <end position="100"/>
    </location>
</feature>
<keyword evidence="4" id="KW-1185">Reference proteome</keyword>
<accession>A0A2A2WLA4</accession>